<dbReference type="InterPro" id="IPR016161">
    <property type="entry name" value="Ald_DH/histidinol_DH"/>
</dbReference>
<comment type="similarity">
    <text evidence="1 3 5">Belongs to the aldehyde dehydrogenase family.</text>
</comment>
<evidence type="ECO:0000256" key="3">
    <source>
        <dbReference type="PIRNR" id="PIRNR036492"/>
    </source>
</evidence>
<dbReference type="PROSITE" id="PS00687">
    <property type="entry name" value="ALDEHYDE_DEHYDR_GLU"/>
    <property type="match status" value="1"/>
</dbReference>
<dbReference type="InterPro" id="IPR016163">
    <property type="entry name" value="Ald_DH_C"/>
</dbReference>
<proteinExistence type="inferred from homology"/>
<dbReference type="InterPro" id="IPR016160">
    <property type="entry name" value="Ald_DH_CS_CYS"/>
</dbReference>
<dbReference type="PROSITE" id="PS00070">
    <property type="entry name" value="ALDEHYDE_DEHYDR_CYS"/>
    <property type="match status" value="1"/>
</dbReference>
<sequence length="462" mass="52287">MNFTAQDVEQMIEDQRSFYFTGATKNIEYRKEHLILLKETIKKYEEQVIEALALDLRKSEFEAYSTEIGIVYDSISYFLKNIDGWMEPEPVKTPIHFQPAKSYIVREPYGVTLIIGPFNYPFQLIMEPLIGAIIGGNTAIVKPSETAVHTAIMVKKILEEVFPPHYVRVVEGEREEVTALIHAPFDYIFFTGSVAVGKVVAKAAAERLTPIALELGGKSPAIVDQTANLDVAAKRIVWGKFNNTGQTCVAPDYLLVHSSVAKKFTRLLKKTIREFFGDDAQQSPDYGRIINERQFDRLQTILDNERDTVTFGGRTDREDLYMEPTVLENITWDRPSMEDELFGPILPILTYEQLPKAIHEIRQLPKPLSAYLFSENEKAIAYFLQELPFGGGCINDVITHVGNTHLPFGGVGPSGVKSYHGKASFENFTHPKSIMQRSNKLANSLLYPPYKQKVKLVRTIMK</sequence>
<dbReference type="PIRSF" id="PIRSF036492">
    <property type="entry name" value="ALDH"/>
    <property type="match status" value="1"/>
</dbReference>
<evidence type="ECO:0000313" key="7">
    <source>
        <dbReference type="EMBL" id="MBD8031555.1"/>
    </source>
</evidence>
<dbReference type="InterPro" id="IPR015590">
    <property type="entry name" value="Aldehyde_DH_dom"/>
</dbReference>
<dbReference type="Gene3D" id="3.40.309.10">
    <property type="entry name" value="Aldehyde Dehydrogenase, Chain A, domain 2"/>
    <property type="match status" value="1"/>
</dbReference>
<dbReference type="SUPFAM" id="SSF53720">
    <property type="entry name" value="ALDH-like"/>
    <property type="match status" value="1"/>
</dbReference>
<dbReference type="InterPro" id="IPR012394">
    <property type="entry name" value="Aldehyde_DH_NAD(P)"/>
</dbReference>
<dbReference type="Gene3D" id="3.40.605.10">
    <property type="entry name" value="Aldehyde Dehydrogenase, Chain A, domain 1"/>
    <property type="match status" value="1"/>
</dbReference>
<comment type="caution">
    <text evidence="7">The sequence shown here is derived from an EMBL/GenBank/DDBJ whole genome shotgun (WGS) entry which is preliminary data.</text>
</comment>
<dbReference type="InterPro" id="IPR029510">
    <property type="entry name" value="Ald_DH_CS_GLU"/>
</dbReference>
<gene>
    <name evidence="7" type="ORF">H9632_00650</name>
</gene>
<dbReference type="PANTHER" id="PTHR43570">
    <property type="entry name" value="ALDEHYDE DEHYDROGENASE"/>
    <property type="match status" value="1"/>
</dbReference>
<evidence type="ECO:0000256" key="2">
    <source>
        <dbReference type="ARBA" id="ARBA00023002"/>
    </source>
</evidence>
<reference evidence="7 8" key="1">
    <citation type="submission" date="2020-08" db="EMBL/GenBank/DDBJ databases">
        <title>A Genomic Blueprint of the Chicken Gut Microbiome.</title>
        <authorList>
            <person name="Gilroy R."/>
            <person name="Ravi A."/>
            <person name="Getino M."/>
            <person name="Pursley I."/>
            <person name="Horton D.L."/>
            <person name="Alikhan N.-F."/>
            <person name="Baker D."/>
            <person name="Gharbi K."/>
            <person name="Hall N."/>
            <person name="Watson M."/>
            <person name="Adriaenssens E.M."/>
            <person name="Foster-Nyarko E."/>
            <person name="Jarju S."/>
            <person name="Secka A."/>
            <person name="Antonio M."/>
            <person name="Oren A."/>
            <person name="Chaudhuri R."/>
            <person name="La Ragione R.M."/>
            <person name="Hildebrand F."/>
            <person name="Pallen M.J."/>
        </authorList>
    </citation>
    <scope>NUCLEOTIDE SEQUENCE [LARGE SCALE GENOMIC DNA]</scope>
    <source>
        <strain evidence="7 8">Sa1YVA6</strain>
    </source>
</reference>
<dbReference type="PANTHER" id="PTHR43570:SF16">
    <property type="entry name" value="ALDEHYDE DEHYDROGENASE TYPE III, ISOFORM Q"/>
    <property type="match status" value="1"/>
</dbReference>
<evidence type="ECO:0000256" key="1">
    <source>
        <dbReference type="ARBA" id="ARBA00009986"/>
    </source>
</evidence>
<accession>A0ABR8XHZ8</accession>
<dbReference type="RefSeq" id="WP_191702206.1">
    <property type="nucleotide sequence ID" value="NZ_JACSPW010000001.1"/>
</dbReference>
<keyword evidence="8" id="KW-1185">Reference proteome</keyword>
<dbReference type="Pfam" id="PF00171">
    <property type="entry name" value="Aldedh"/>
    <property type="match status" value="1"/>
</dbReference>
<evidence type="ECO:0000313" key="8">
    <source>
        <dbReference type="Proteomes" id="UP000600565"/>
    </source>
</evidence>
<organism evidence="7 8">
    <name type="scientific">Solibacillus merdavium</name>
    <dbReference type="NCBI Taxonomy" id="2762218"/>
    <lineage>
        <taxon>Bacteria</taxon>
        <taxon>Bacillati</taxon>
        <taxon>Bacillota</taxon>
        <taxon>Bacilli</taxon>
        <taxon>Bacillales</taxon>
        <taxon>Caryophanaceae</taxon>
        <taxon>Solibacillus</taxon>
    </lineage>
</organism>
<name>A0ABR8XHZ8_9BACL</name>
<protein>
    <recommendedName>
        <fullName evidence="3">Aldehyde dehydrogenase</fullName>
    </recommendedName>
</protein>
<keyword evidence="2 3" id="KW-0560">Oxidoreductase</keyword>
<evidence type="ECO:0000256" key="5">
    <source>
        <dbReference type="RuleBase" id="RU003345"/>
    </source>
</evidence>
<dbReference type="EMBL" id="JACSPW010000001">
    <property type="protein sequence ID" value="MBD8031555.1"/>
    <property type="molecule type" value="Genomic_DNA"/>
</dbReference>
<feature type="active site" evidence="4">
    <location>
        <position position="214"/>
    </location>
</feature>
<evidence type="ECO:0000259" key="6">
    <source>
        <dbReference type="Pfam" id="PF00171"/>
    </source>
</evidence>
<dbReference type="Proteomes" id="UP000600565">
    <property type="component" value="Unassembled WGS sequence"/>
</dbReference>
<dbReference type="CDD" id="cd07136">
    <property type="entry name" value="ALDH_YwdH-P39616"/>
    <property type="match status" value="1"/>
</dbReference>
<feature type="domain" description="Aldehyde dehydrogenase" evidence="6">
    <location>
        <begin position="4"/>
        <end position="434"/>
    </location>
</feature>
<dbReference type="InterPro" id="IPR016162">
    <property type="entry name" value="Ald_DH_N"/>
</dbReference>
<evidence type="ECO:0000256" key="4">
    <source>
        <dbReference type="PROSITE-ProRule" id="PRU10007"/>
    </source>
</evidence>